<keyword evidence="1" id="KW-0808">Transferase</keyword>
<dbReference type="InterPro" id="IPR004433">
    <property type="entry name" value="MenaQ_synth_MenD"/>
</dbReference>
<organism evidence="7 8">
    <name type="scientific">Bacteroides uniformis</name>
    <dbReference type="NCBI Taxonomy" id="820"/>
    <lineage>
        <taxon>Bacteria</taxon>
        <taxon>Pseudomonadati</taxon>
        <taxon>Bacteroidota</taxon>
        <taxon>Bacteroidia</taxon>
        <taxon>Bacteroidales</taxon>
        <taxon>Bacteroidaceae</taxon>
        <taxon>Bacteroides</taxon>
    </lineage>
</organism>
<dbReference type="GO" id="GO:0009234">
    <property type="term" value="P:menaquinone biosynthetic process"/>
    <property type="evidence" value="ECO:0007669"/>
    <property type="project" value="InterPro"/>
</dbReference>
<evidence type="ECO:0000256" key="3">
    <source>
        <dbReference type="ARBA" id="ARBA00022842"/>
    </source>
</evidence>
<proteinExistence type="predicted"/>
<dbReference type="Gene3D" id="3.40.50.970">
    <property type="match status" value="2"/>
</dbReference>
<evidence type="ECO:0000313" key="7">
    <source>
        <dbReference type="EMBL" id="RGV43540.1"/>
    </source>
</evidence>
<evidence type="ECO:0000256" key="5">
    <source>
        <dbReference type="ARBA" id="ARBA00023211"/>
    </source>
</evidence>
<accession>A0A412XIJ3</accession>
<evidence type="ECO:0000256" key="1">
    <source>
        <dbReference type="ARBA" id="ARBA00022679"/>
    </source>
</evidence>
<dbReference type="Proteomes" id="UP000285343">
    <property type="component" value="Unassembled WGS sequence"/>
</dbReference>
<evidence type="ECO:0000313" key="8">
    <source>
        <dbReference type="Proteomes" id="UP000285343"/>
    </source>
</evidence>
<protein>
    <submittedName>
        <fullName evidence="7">2-succinyl-5-enolpyruvyl-6-hydroxy-3-cyclohexene-1-carboxylate synthase</fullName>
    </submittedName>
</protein>
<evidence type="ECO:0000259" key="6">
    <source>
        <dbReference type="Pfam" id="PF02776"/>
    </source>
</evidence>
<comment type="caution">
    <text evidence="7">The sequence shown here is derived from an EMBL/GenBank/DDBJ whole genome shotgun (WGS) entry which is preliminary data.</text>
</comment>
<sequence length="578" mass="65594">MEQFYTDERNVQILIALLKEHGIKKIVASPGSTNVTFVGSIQQDPFFEIYSSVDERSAAYIACGMAAESGEPVVLSCTGATASRNYYPALTEAFYRKLPILAVTSTQDESKIGHLIPQVIDRTIQPLDTVKCSVHLQTVKDASDAWDCNVKANKAILELTHHGNGPVHINLTTTYSPNFQVKKLQTERKIERIMVYDKLPDMPQGKIAVYVGSHVRMSKVLTESIDTFCETYNAMVAVDPTANYNGKYKVPYQLVAQQNIDDENQNPDLLIHIGEMSDMAYIVGCPKSVWRVSEDGKIVDRFQTLRYIFEMPEQLFFDHYGKVSQSRECTYYNDCIERCNSLWSKIPELPFSHLWIASRLYNLLPMGAVLHLGILSPLRSWGYFPIPSHIEVYCNQGGFGIDGNMSSLLGASLVHPERLYFGVVGDLSFFYDMNVLGNHHIGRNVRILLINNALGAEFHLFKQINSVYVNDIDKYLSAGGHFGRKSSNVVKHLAEDWGYEYLSASNKDDFEGVYERFITPGLTEKPMIFEVFTDVNDENEALHRMYFIETSTRYRVGELVRDVIGERQVEIIKKIMKR</sequence>
<dbReference type="CDD" id="cd07037">
    <property type="entry name" value="TPP_PYR_MenD"/>
    <property type="match status" value="1"/>
</dbReference>
<feature type="domain" description="Thiamine pyrophosphate enzyme N-terminal TPP-binding" evidence="6">
    <location>
        <begin position="12"/>
        <end position="121"/>
    </location>
</feature>
<evidence type="ECO:0000256" key="4">
    <source>
        <dbReference type="ARBA" id="ARBA00023052"/>
    </source>
</evidence>
<keyword evidence="4" id="KW-0786">Thiamine pyrophosphate</keyword>
<dbReference type="EMBL" id="QRZC01000006">
    <property type="protein sequence ID" value="RGV43540.1"/>
    <property type="molecule type" value="Genomic_DNA"/>
</dbReference>
<name>A0A412XIJ3_BACUN</name>
<dbReference type="AlphaFoldDB" id="A0A412XIJ3"/>
<dbReference type="GO" id="GO:0030976">
    <property type="term" value="F:thiamine pyrophosphate binding"/>
    <property type="evidence" value="ECO:0007669"/>
    <property type="project" value="InterPro"/>
</dbReference>
<dbReference type="Pfam" id="PF02776">
    <property type="entry name" value="TPP_enzyme_N"/>
    <property type="match status" value="1"/>
</dbReference>
<keyword evidence="3" id="KW-0460">Magnesium</keyword>
<dbReference type="SUPFAM" id="SSF52518">
    <property type="entry name" value="Thiamin diphosphate-binding fold (THDP-binding)"/>
    <property type="match status" value="2"/>
</dbReference>
<dbReference type="InterPro" id="IPR029061">
    <property type="entry name" value="THDP-binding"/>
</dbReference>
<keyword evidence="2" id="KW-0479">Metal-binding</keyword>
<gene>
    <name evidence="7" type="ORF">DWW14_06170</name>
</gene>
<dbReference type="GO" id="GO:0046872">
    <property type="term" value="F:metal ion binding"/>
    <property type="evidence" value="ECO:0007669"/>
    <property type="project" value="UniProtKB-KW"/>
</dbReference>
<keyword evidence="5" id="KW-0464">Manganese</keyword>
<evidence type="ECO:0000256" key="2">
    <source>
        <dbReference type="ARBA" id="ARBA00022723"/>
    </source>
</evidence>
<dbReference type="PIRSF" id="PIRSF004983">
    <property type="entry name" value="MenD"/>
    <property type="match status" value="1"/>
</dbReference>
<reference evidence="7 8" key="1">
    <citation type="submission" date="2018-08" db="EMBL/GenBank/DDBJ databases">
        <title>A genome reference for cultivated species of the human gut microbiota.</title>
        <authorList>
            <person name="Zou Y."/>
            <person name="Xue W."/>
            <person name="Luo G."/>
        </authorList>
    </citation>
    <scope>NUCLEOTIDE SEQUENCE [LARGE SCALE GENOMIC DNA]</scope>
    <source>
        <strain evidence="7 8">AF14-42</strain>
    </source>
</reference>
<dbReference type="InterPro" id="IPR012001">
    <property type="entry name" value="Thiamin_PyroP_enz_TPP-bd_dom"/>
</dbReference>
<dbReference type="GO" id="GO:0070204">
    <property type="term" value="F:2-succinyl-5-enolpyruvyl-6-hydroxy-3-cyclohexene-1-carboxylic-acid synthase activity"/>
    <property type="evidence" value="ECO:0007669"/>
    <property type="project" value="InterPro"/>
</dbReference>
<dbReference type="PANTHER" id="PTHR42916:SF1">
    <property type="entry name" value="PROTEIN PHYLLO, CHLOROPLASTIC"/>
    <property type="match status" value="1"/>
</dbReference>
<dbReference type="RefSeq" id="WP_117866359.1">
    <property type="nucleotide sequence ID" value="NZ_CAKOCG010000008.1"/>
</dbReference>
<dbReference type="PANTHER" id="PTHR42916">
    <property type="entry name" value="2-SUCCINYL-5-ENOLPYRUVYL-6-HYDROXY-3-CYCLOHEXENE-1-CARBOXYLATE SYNTHASE"/>
    <property type="match status" value="1"/>
</dbReference>